<sequence length="80" mass="8684">MKKTTKAFPLLLLSLLHILLCVSSQARVTEARRLHNTGVQIIARPSPPCGGESMGDDQVSGHKDKPCKTIPRPPTPPRCS</sequence>
<evidence type="ECO:0000313" key="4">
    <source>
        <dbReference type="Proteomes" id="UP001642260"/>
    </source>
</evidence>
<proteinExistence type="predicted"/>
<organism evidence="3 4">
    <name type="scientific">Eruca vesicaria subsp. sativa</name>
    <name type="common">Garden rocket</name>
    <name type="synonym">Eruca sativa</name>
    <dbReference type="NCBI Taxonomy" id="29727"/>
    <lineage>
        <taxon>Eukaryota</taxon>
        <taxon>Viridiplantae</taxon>
        <taxon>Streptophyta</taxon>
        <taxon>Embryophyta</taxon>
        <taxon>Tracheophyta</taxon>
        <taxon>Spermatophyta</taxon>
        <taxon>Magnoliopsida</taxon>
        <taxon>eudicotyledons</taxon>
        <taxon>Gunneridae</taxon>
        <taxon>Pentapetalae</taxon>
        <taxon>rosids</taxon>
        <taxon>malvids</taxon>
        <taxon>Brassicales</taxon>
        <taxon>Brassicaceae</taxon>
        <taxon>Brassiceae</taxon>
        <taxon>Eruca</taxon>
    </lineage>
</organism>
<evidence type="ECO:0000256" key="1">
    <source>
        <dbReference type="SAM" id="MobiDB-lite"/>
    </source>
</evidence>
<feature type="signal peptide" evidence="2">
    <location>
        <begin position="1"/>
        <end position="31"/>
    </location>
</feature>
<feature type="compositionally biased region" description="Pro residues" evidence="1">
    <location>
        <begin position="71"/>
        <end position="80"/>
    </location>
</feature>
<comment type="caution">
    <text evidence="3">The sequence shown here is derived from an EMBL/GenBank/DDBJ whole genome shotgun (WGS) entry which is preliminary data.</text>
</comment>
<evidence type="ECO:0000256" key="2">
    <source>
        <dbReference type="SAM" id="SignalP"/>
    </source>
</evidence>
<feature type="region of interest" description="Disordered" evidence="1">
    <location>
        <begin position="43"/>
        <end position="80"/>
    </location>
</feature>
<dbReference type="EMBL" id="CAKOAT010460709">
    <property type="protein sequence ID" value="CAH8375736.1"/>
    <property type="molecule type" value="Genomic_DNA"/>
</dbReference>
<keyword evidence="2" id="KW-0732">Signal</keyword>
<accession>A0ABC8L4H3</accession>
<gene>
    <name evidence="3" type="ORF">ERUC_LOCUS32228</name>
</gene>
<dbReference type="Proteomes" id="UP001642260">
    <property type="component" value="Unassembled WGS sequence"/>
</dbReference>
<dbReference type="AlphaFoldDB" id="A0ABC8L4H3"/>
<feature type="chain" id="PRO_5044838720" evidence="2">
    <location>
        <begin position="32"/>
        <end position="80"/>
    </location>
</feature>
<evidence type="ECO:0000313" key="3">
    <source>
        <dbReference type="EMBL" id="CAH8375736.1"/>
    </source>
</evidence>
<reference evidence="3 4" key="1">
    <citation type="submission" date="2022-03" db="EMBL/GenBank/DDBJ databases">
        <authorList>
            <person name="Macdonald S."/>
            <person name="Ahmed S."/>
            <person name="Newling K."/>
        </authorList>
    </citation>
    <scope>NUCLEOTIDE SEQUENCE [LARGE SCALE GENOMIC DNA]</scope>
</reference>
<keyword evidence="4" id="KW-1185">Reference proteome</keyword>
<name>A0ABC8L4H3_ERUVS</name>
<protein>
    <submittedName>
        <fullName evidence="3">Uncharacterized protein</fullName>
    </submittedName>
</protein>